<evidence type="ECO:0000313" key="4">
    <source>
        <dbReference type="Proteomes" id="UP001634394"/>
    </source>
</evidence>
<reference evidence="3 4" key="1">
    <citation type="submission" date="2024-11" db="EMBL/GenBank/DDBJ databases">
        <title>Chromosome-level genome assembly of the freshwater bivalve Anodonta woodiana.</title>
        <authorList>
            <person name="Chen X."/>
        </authorList>
    </citation>
    <scope>NUCLEOTIDE SEQUENCE [LARGE SCALE GENOMIC DNA]</scope>
    <source>
        <strain evidence="3">MN2024</strain>
        <tissue evidence="3">Gills</tissue>
    </source>
</reference>
<evidence type="ECO:0000313" key="3">
    <source>
        <dbReference type="EMBL" id="KAL3882713.1"/>
    </source>
</evidence>
<feature type="chain" id="PRO_5044846280" description="Apple domain-containing protein" evidence="1">
    <location>
        <begin position="18"/>
        <end position="275"/>
    </location>
</feature>
<name>A0ABD3XCJ9_SINWO</name>
<accession>A0ABD3XCJ9</accession>
<dbReference type="Pfam" id="PF00024">
    <property type="entry name" value="PAN_1"/>
    <property type="match status" value="1"/>
</dbReference>
<dbReference type="InterPro" id="IPR003609">
    <property type="entry name" value="Pan_app"/>
</dbReference>
<gene>
    <name evidence="3" type="ORF">ACJMK2_029025</name>
</gene>
<organism evidence="3 4">
    <name type="scientific">Sinanodonta woodiana</name>
    <name type="common">Chinese pond mussel</name>
    <name type="synonym">Anodonta woodiana</name>
    <dbReference type="NCBI Taxonomy" id="1069815"/>
    <lineage>
        <taxon>Eukaryota</taxon>
        <taxon>Metazoa</taxon>
        <taxon>Spiralia</taxon>
        <taxon>Lophotrochozoa</taxon>
        <taxon>Mollusca</taxon>
        <taxon>Bivalvia</taxon>
        <taxon>Autobranchia</taxon>
        <taxon>Heteroconchia</taxon>
        <taxon>Palaeoheterodonta</taxon>
        <taxon>Unionida</taxon>
        <taxon>Unionoidea</taxon>
        <taxon>Unionidae</taxon>
        <taxon>Unioninae</taxon>
        <taxon>Sinanodonta</taxon>
    </lineage>
</organism>
<dbReference type="EMBL" id="JBJQND010000003">
    <property type="protein sequence ID" value="KAL3882713.1"/>
    <property type="molecule type" value="Genomic_DNA"/>
</dbReference>
<protein>
    <recommendedName>
        <fullName evidence="2">Apple domain-containing protein</fullName>
    </recommendedName>
</protein>
<sequence>MIVLIIFLISTLTFEWSLESNCNHIQMPSLSMETKGKILINHSFLNLSLPLVSLCARRCLRQRRCISINYVNGDNLCILNWASHITAPGDFVDGTSDVVYYAVTEWDEALAGICMGHKCPKDKICVPNYLNSRYLCSTRSMDDVILSGSSALTTVSSSCQAVLSCKDCTPNMAAKGRWFQPVGCFHSSPKCLPNLIANLRANIDWNNLTTTIIRCAELVSETPYILFGIEFYGECYAGHVNESKSYNKEVSLSSCNSQCSQGVGSWNIMFIYQWI</sequence>
<comment type="caution">
    <text evidence="3">The sequence shown here is derived from an EMBL/GenBank/DDBJ whole genome shotgun (WGS) entry which is preliminary data.</text>
</comment>
<dbReference type="SUPFAM" id="SSF57414">
    <property type="entry name" value="Hairpin loop containing domain-like"/>
    <property type="match status" value="1"/>
</dbReference>
<feature type="signal peptide" evidence="1">
    <location>
        <begin position="1"/>
        <end position="17"/>
    </location>
</feature>
<keyword evidence="1" id="KW-0732">Signal</keyword>
<evidence type="ECO:0000259" key="2">
    <source>
        <dbReference type="Pfam" id="PF00024"/>
    </source>
</evidence>
<feature type="domain" description="Apple" evidence="2">
    <location>
        <begin position="34"/>
        <end position="101"/>
    </location>
</feature>
<keyword evidence="4" id="KW-1185">Reference proteome</keyword>
<evidence type="ECO:0000256" key="1">
    <source>
        <dbReference type="SAM" id="SignalP"/>
    </source>
</evidence>
<dbReference type="AlphaFoldDB" id="A0ABD3XCJ9"/>
<dbReference type="Proteomes" id="UP001634394">
    <property type="component" value="Unassembled WGS sequence"/>
</dbReference>
<proteinExistence type="predicted"/>